<dbReference type="GO" id="GO:0016740">
    <property type="term" value="F:transferase activity"/>
    <property type="evidence" value="ECO:0007669"/>
    <property type="project" value="UniProtKB-KW"/>
</dbReference>
<gene>
    <name evidence="1" type="primary">trhO</name>
    <name evidence="3" type="ORF">DBW69_03725</name>
</gene>
<comment type="caution">
    <text evidence="3">The sequence shown here is derived from an EMBL/GenBank/DDBJ whole genome shotgun (WGS) entry which is preliminary data.</text>
</comment>
<evidence type="ECO:0000313" key="4">
    <source>
        <dbReference type="Proteomes" id="UP000252132"/>
    </source>
</evidence>
<evidence type="ECO:0000313" key="3">
    <source>
        <dbReference type="EMBL" id="RCL77412.1"/>
    </source>
</evidence>
<dbReference type="PANTHER" id="PTHR43268:SF3">
    <property type="entry name" value="RHODANESE-LIKE DOMAIN-CONTAINING PROTEIN 7-RELATED"/>
    <property type="match status" value="1"/>
</dbReference>
<dbReference type="Gene3D" id="3.30.70.100">
    <property type="match status" value="1"/>
</dbReference>
<sequence>MRIFFCKWIQKSQKSQNSFRLEINHEYRHFSNMTETPPLSGTDKVPQPPADRPVVIMALYKFTALPAFEALRPPLQTAARKAGVLGTVLLAHEGINGTLAGRRDAISNFLNRLESEPAIGALDVKFSFAEEQPFYRMKVRLKKEIVTLGQPAVDPTNTVGTYVDPRDWNKLIDDPDTLVIDTRNDYEVSIGTFQNTVNPETSSFREFADFVEDKLKPLIKDKKPKNIAMFCTGGIRCEKSTSYLLQQGFENVFHLKGGILKYLETVPEDDSKWQGECFVFDERVSVGHNLQPGSYDMCHACRMPLSQEEKQHAAYRAGISCPKCVDKLSEMQIQRFEERQKQMKLAKQRGEAHIGRFHNTEES</sequence>
<dbReference type="GO" id="GO:0016705">
    <property type="term" value="F:oxidoreductase activity, acting on paired donors, with incorporation or reduction of molecular oxygen"/>
    <property type="evidence" value="ECO:0007669"/>
    <property type="project" value="UniProtKB-UniRule"/>
</dbReference>
<comment type="catalytic activity">
    <reaction evidence="1">
        <text>uridine(34) in tRNA + AH2 + O2 = 5-hydroxyuridine(34) in tRNA + A + H2O</text>
        <dbReference type="Rhea" id="RHEA:64224"/>
        <dbReference type="Rhea" id="RHEA-COMP:11727"/>
        <dbReference type="Rhea" id="RHEA-COMP:13381"/>
        <dbReference type="ChEBI" id="CHEBI:13193"/>
        <dbReference type="ChEBI" id="CHEBI:15377"/>
        <dbReference type="ChEBI" id="CHEBI:15379"/>
        <dbReference type="ChEBI" id="CHEBI:17499"/>
        <dbReference type="ChEBI" id="CHEBI:65315"/>
        <dbReference type="ChEBI" id="CHEBI:136877"/>
    </reaction>
</comment>
<dbReference type="PROSITE" id="PS50206">
    <property type="entry name" value="RHODANESE_3"/>
    <property type="match status" value="1"/>
</dbReference>
<accession>A0A368DZY0</accession>
<name>A0A368DZY0_9PROT</name>
<dbReference type="EMBL" id="QOQF01000009">
    <property type="protein sequence ID" value="RCL77412.1"/>
    <property type="molecule type" value="Genomic_DNA"/>
</dbReference>
<dbReference type="Pfam" id="PF00581">
    <property type="entry name" value="Rhodanese"/>
    <property type="match status" value="1"/>
</dbReference>
<dbReference type="InterPro" id="IPR020936">
    <property type="entry name" value="TrhO"/>
</dbReference>
<dbReference type="AlphaFoldDB" id="A0A368DZY0"/>
<dbReference type="Gene3D" id="3.40.250.10">
    <property type="entry name" value="Rhodanese-like domain"/>
    <property type="match status" value="1"/>
</dbReference>
<comment type="similarity">
    <text evidence="1">Belongs to the TrhO family.</text>
</comment>
<reference evidence="3 4" key="1">
    <citation type="journal article" date="2018" name="Microbiome">
        <title>Fine metagenomic profile of the Mediterranean stratified and mixed water columns revealed by assembly and recruitment.</title>
        <authorList>
            <person name="Haro-Moreno J.M."/>
            <person name="Lopez-Perez M."/>
            <person name="De La Torre J.R."/>
            <person name="Picazo A."/>
            <person name="Camacho A."/>
            <person name="Rodriguez-Valera F."/>
        </authorList>
    </citation>
    <scope>NUCLEOTIDE SEQUENCE [LARGE SCALE GENOMIC DNA]</scope>
    <source>
        <strain evidence="3">MED-G55</strain>
    </source>
</reference>
<keyword evidence="1" id="KW-0560">Oxidoreductase</keyword>
<keyword evidence="1" id="KW-0819">tRNA processing</keyword>
<evidence type="ECO:0000256" key="1">
    <source>
        <dbReference type="HAMAP-Rule" id="MF_00469"/>
    </source>
</evidence>
<comment type="function">
    <text evidence="1">Catalyzes oxygen-dependent 5-hydroxyuridine (ho5U) modification at position 34 in tRNAs.</text>
</comment>
<keyword evidence="3" id="KW-0808">Transferase</keyword>
<dbReference type="EC" id="1.14.-.-" evidence="1"/>
<protein>
    <recommendedName>
        <fullName evidence="1">tRNA uridine(34) hydroxylase</fullName>
        <ecNumber evidence="1">1.14.-.-</ecNumber>
    </recommendedName>
    <alternativeName>
        <fullName evidence="1">tRNA hydroxylation protein O</fullName>
    </alternativeName>
</protein>
<organism evidence="3 4">
    <name type="scientific">PS1 clade bacterium</name>
    <dbReference type="NCBI Taxonomy" id="2175152"/>
    <lineage>
        <taxon>Bacteria</taxon>
        <taxon>Pseudomonadati</taxon>
        <taxon>Pseudomonadota</taxon>
        <taxon>Alphaproteobacteria</taxon>
        <taxon>PS1 clade</taxon>
    </lineage>
</organism>
<dbReference type="SUPFAM" id="SSF52821">
    <property type="entry name" value="Rhodanese/Cell cycle control phosphatase"/>
    <property type="match status" value="1"/>
</dbReference>
<dbReference type="InterPro" id="IPR001763">
    <property type="entry name" value="Rhodanese-like_dom"/>
</dbReference>
<dbReference type="Pfam" id="PF17773">
    <property type="entry name" value="UPF0176_N"/>
    <property type="match status" value="1"/>
</dbReference>
<evidence type="ECO:0000259" key="2">
    <source>
        <dbReference type="PROSITE" id="PS50206"/>
    </source>
</evidence>
<dbReference type="HAMAP" id="MF_00469">
    <property type="entry name" value="TrhO"/>
    <property type="match status" value="1"/>
</dbReference>
<dbReference type="GO" id="GO:0006400">
    <property type="term" value="P:tRNA modification"/>
    <property type="evidence" value="ECO:0007669"/>
    <property type="project" value="UniProtKB-UniRule"/>
</dbReference>
<dbReference type="SMART" id="SM00450">
    <property type="entry name" value="RHOD"/>
    <property type="match status" value="1"/>
</dbReference>
<dbReference type="PANTHER" id="PTHR43268">
    <property type="entry name" value="THIOSULFATE SULFURTRANSFERASE/RHODANESE-LIKE DOMAIN-CONTAINING PROTEIN 2"/>
    <property type="match status" value="1"/>
</dbReference>
<proteinExistence type="inferred from homology"/>
<feature type="domain" description="Rhodanese" evidence="2">
    <location>
        <begin position="173"/>
        <end position="271"/>
    </location>
</feature>
<dbReference type="InterPro" id="IPR036873">
    <property type="entry name" value="Rhodanese-like_dom_sf"/>
</dbReference>
<dbReference type="NCBIfam" id="NF001136">
    <property type="entry name" value="PRK00142.1-4"/>
    <property type="match status" value="1"/>
</dbReference>
<dbReference type="Proteomes" id="UP000252132">
    <property type="component" value="Unassembled WGS sequence"/>
</dbReference>
<dbReference type="InterPro" id="IPR040503">
    <property type="entry name" value="TRHO_N"/>
</dbReference>
<dbReference type="CDD" id="cd01518">
    <property type="entry name" value="RHOD_YceA"/>
    <property type="match status" value="1"/>
</dbReference>